<dbReference type="RefSeq" id="WP_118488120.1">
    <property type="nucleotide sequence ID" value="NZ_QRID01000001.1"/>
</dbReference>
<evidence type="ECO:0008006" key="6">
    <source>
        <dbReference type="Google" id="ProtNLM"/>
    </source>
</evidence>
<dbReference type="EMBL" id="QRID01000001">
    <property type="protein sequence ID" value="RHG30777.1"/>
    <property type="molecule type" value="Genomic_DNA"/>
</dbReference>
<evidence type="ECO:0000313" key="2">
    <source>
        <dbReference type="EMBL" id="RHG30777.1"/>
    </source>
</evidence>
<dbReference type="Proteomes" id="UP000283586">
    <property type="component" value="Unassembled WGS sequence"/>
</dbReference>
<evidence type="ECO:0000313" key="5">
    <source>
        <dbReference type="Proteomes" id="UP000284051"/>
    </source>
</evidence>
<comment type="caution">
    <text evidence="2">The sequence shown here is derived from an EMBL/GenBank/DDBJ whole genome shotgun (WGS) entry which is preliminary data.</text>
</comment>
<evidence type="ECO:0000313" key="4">
    <source>
        <dbReference type="Proteomes" id="UP000283586"/>
    </source>
</evidence>
<dbReference type="EMBL" id="QRQN01000002">
    <property type="protein sequence ID" value="RHN11449.1"/>
    <property type="molecule type" value="Genomic_DNA"/>
</dbReference>
<keyword evidence="1" id="KW-0732">Signal</keyword>
<proteinExistence type="predicted"/>
<dbReference type="AlphaFoldDB" id="A0A414T9F0"/>
<reference evidence="4 5" key="1">
    <citation type="submission" date="2018-08" db="EMBL/GenBank/DDBJ databases">
        <title>A genome reference for cultivated species of the human gut microbiota.</title>
        <authorList>
            <person name="Zou Y."/>
            <person name="Xue W."/>
            <person name="Luo G."/>
        </authorList>
    </citation>
    <scope>NUCLEOTIDE SEQUENCE [LARGE SCALE GENOMIC DNA]</scope>
    <source>
        <strain evidence="3 4">AF31-21AC</strain>
        <strain evidence="2 5">AM22-21LB</strain>
    </source>
</reference>
<dbReference type="Proteomes" id="UP000284051">
    <property type="component" value="Unassembled WGS sequence"/>
</dbReference>
<feature type="chain" id="PRO_5038237089" description="DUF4878 domain-containing protein" evidence="1">
    <location>
        <begin position="31"/>
        <end position="198"/>
    </location>
</feature>
<protein>
    <recommendedName>
        <fullName evidence="6">DUF4878 domain-containing protein</fullName>
    </recommendedName>
</protein>
<gene>
    <name evidence="2" type="ORF">DW264_00555</name>
    <name evidence="3" type="ORF">DWZ31_02260</name>
</gene>
<feature type="signal peptide" evidence="1">
    <location>
        <begin position="1"/>
        <end position="30"/>
    </location>
</feature>
<name>A0A414T9F0_9FIRM</name>
<evidence type="ECO:0000256" key="1">
    <source>
        <dbReference type="SAM" id="SignalP"/>
    </source>
</evidence>
<organism evidence="2 5">
    <name type="scientific">Roseburia intestinalis</name>
    <dbReference type="NCBI Taxonomy" id="166486"/>
    <lineage>
        <taxon>Bacteria</taxon>
        <taxon>Bacillati</taxon>
        <taxon>Bacillota</taxon>
        <taxon>Clostridia</taxon>
        <taxon>Lachnospirales</taxon>
        <taxon>Lachnospiraceae</taxon>
        <taxon>Roseburia</taxon>
    </lineage>
</organism>
<evidence type="ECO:0000313" key="3">
    <source>
        <dbReference type="EMBL" id="RHN11449.1"/>
    </source>
</evidence>
<sequence>MYNIGKLKKFIKRRLLAISLICTLCFSSCGTDKVVETEAEKIVEAVTNKDMKAVETIILGTGSFVTDEKLADFFEDSENASNGIITKIVEQDSIKIKEITKEYIAYEITAPELMNIFEDVMKEENLTEESFEEYIYNYIAAAEKTKCEVKVPYNYEEGIFTADYSTQEFMNGITGNLITAYQKLMKQMIQENSEEDVK</sequence>
<accession>A0A414T9F0</accession>